<evidence type="ECO:0000256" key="2">
    <source>
        <dbReference type="ARBA" id="ARBA00011738"/>
    </source>
</evidence>
<dbReference type="RefSeq" id="WP_170270466.1">
    <property type="nucleotide sequence ID" value="NZ_JABEQB010000006.1"/>
</dbReference>
<dbReference type="GO" id="GO:0016740">
    <property type="term" value="F:transferase activity"/>
    <property type="evidence" value="ECO:0007669"/>
    <property type="project" value="UniProtKB-ARBA"/>
</dbReference>
<name>A0A7Y2PJV4_9THEO</name>
<dbReference type="Pfam" id="PF03129">
    <property type="entry name" value="HGTP_anticodon"/>
    <property type="match status" value="1"/>
</dbReference>
<dbReference type="PANTHER" id="PTHR42753">
    <property type="entry name" value="MITOCHONDRIAL RIBOSOME PROTEIN L39/PROLYL-TRNA LIGASE FAMILY MEMBER"/>
    <property type="match status" value="1"/>
</dbReference>
<dbReference type="GO" id="GO:0006433">
    <property type="term" value="P:prolyl-tRNA aminoacylation"/>
    <property type="evidence" value="ECO:0007669"/>
    <property type="project" value="UniProtKB-UniRule"/>
</dbReference>
<evidence type="ECO:0000256" key="12">
    <source>
        <dbReference type="HAMAP-Rule" id="MF_01569"/>
    </source>
</evidence>
<dbReference type="InterPro" id="IPR023717">
    <property type="entry name" value="Pro-tRNA-Synthase_IIa_type1"/>
</dbReference>
<dbReference type="EC" id="6.1.1.15" evidence="12"/>
<comment type="subcellular location">
    <subcellularLocation>
        <location evidence="1 12">Cytoplasm</location>
    </subcellularLocation>
</comment>
<dbReference type="InterPro" id="IPR044140">
    <property type="entry name" value="ProRS_anticodon_short"/>
</dbReference>
<keyword evidence="3 12" id="KW-0963">Cytoplasm</keyword>
<dbReference type="InterPro" id="IPR045864">
    <property type="entry name" value="aa-tRNA-synth_II/BPL/LPL"/>
</dbReference>
<feature type="domain" description="Aminoacyl-transfer RNA synthetases class-II family profile" evidence="13">
    <location>
        <begin position="38"/>
        <end position="465"/>
    </location>
</feature>
<dbReference type="GO" id="GO:0004827">
    <property type="term" value="F:proline-tRNA ligase activity"/>
    <property type="evidence" value="ECO:0007669"/>
    <property type="project" value="UniProtKB-UniRule"/>
</dbReference>
<dbReference type="SUPFAM" id="SSF55826">
    <property type="entry name" value="YbaK/ProRS associated domain"/>
    <property type="match status" value="1"/>
</dbReference>
<keyword evidence="8 12" id="KW-0030">Aminoacyl-tRNA synthetase</keyword>
<keyword evidence="6 12" id="KW-0067">ATP-binding</keyword>
<dbReference type="PRINTS" id="PR01046">
    <property type="entry name" value="TRNASYNTHPRO"/>
</dbReference>
<evidence type="ECO:0000256" key="3">
    <source>
        <dbReference type="ARBA" id="ARBA00022490"/>
    </source>
</evidence>
<dbReference type="Gene3D" id="3.40.50.800">
    <property type="entry name" value="Anticodon-binding domain"/>
    <property type="match status" value="1"/>
</dbReference>
<dbReference type="FunFam" id="3.30.930.10:FF:000066">
    <property type="entry name" value="Proline--tRNA ligase"/>
    <property type="match status" value="1"/>
</dbReference>
<dbReference type="GO" id="GO:0005524">
    <property type="term" value="F:ATP binding"/>
    <property type="evidence" value="ECO:0007669"/>
    <property type="project" value="UniProtKB-UniRule"/>
</dbReference>
<dbReference type="CDD" id="cd00861">
    <property type="entry name" value="ProRS_anticodon_short"/>
    <property type="match status" value="1"/>
</dbReference>
<comment type="function">
    <text evidence="10 12">Catalyzes the attachment of proline to tRNA(Pro) in a two-step reaction: proline is first activated by ATP to form Pro-AMP and then transferred to the acceptor end of tRNA(Pro). As ProRS can inadvertently accommodate and process non-cognate amino acids such as alanine and cysteine, to avoid such errors it has two additional distinct editing activities against alanine. One activity is designated as 'pretransfer' editing and involves the tRNA(Pro)-independent hydrolysis of activated Ala-AMP. The other activity is designated 'posttransfer' editing and involves deacylation of mischarged Ala-tRNA(Pro). The misacylated Cys-tRNA(Pro) is not edited by ProRS.</text>
</comment>
<dbReference type="CDD" id="cd04334">
    <property type="entry name" value="ProRS-INS"/>
    <property type="match status" value="1"/>
</dbReference>
<dbReference type="InterPro" id="IPR050062">
    <property type="entry name" value="Pro-tRNA_synthetase"/>
</dbReference>
<dbReference type="GO" id="GO:0140096">
    <property type="term" value="F:catalytic activity, acting on a protein"/>
    <property type="evidence" value="ECO:0007669"/>
    <property type="project" value="UniProtKB-ARBA"/>
</dbReference>
<dbReference type="GO" id="GO:0002161">
    <property type="term" value="F:aminoacyl-tRNA deacylase activity"/>
    <property type="evidence" value="ECO:0007669"/>
    <property type="project" value="InterPro"/>
</dbReference>
<dbReference type="FunFam" id="3.40.50.800:FF:000011">
    <property type="entry name" value="Proline--tRNA ligase"/>
    <property type="match status" value="1"/>
</dbReference>
<dbReference type="InterPro" id="IPR033730">
    <property type="entry name" value="ProRS_core_prok"/>
</dbReference>
<dbReference type="InterPro" id="IPR002314">
    <property type="entry name" value="aa-tRNA-synt_IIb"/>
</dbReference>
<dbReference type="NCBIfam" id="NF006625">
    <property type="entry name" value="PRK09194.1"/>
    <property type="match status" value="1"/>
</dbReference>
<dbReference type="InterPro" id="IPR036754">
    <property type="entry name" value="YbaK/aa-tRNA-synt-asso_dom_sf"/>
</dbReference>
<evidence type="ECO:0000256" key="11">
    <source>
        <dbReference type="ARBA" id="ARBA00060755"/>
    </source>
</evidence>
<dbReference type="Proteomes" id="UP000529861">
    <property type="component" value="Unassembled WGS sequence"/>
</dbReference>
<dbReference type="SUPFAM" id="SSF55681">
    <property type="entry name" value="Class II aaRS and biotin synthetases"/>
    <property type="match status" value="1"/>
</dbReference>
<evidence type="ECO:0000256" key="8">
    <source>
        <dbReference type="ARBA" id="ARBA00023146"/>
    </source>
</evidence>
<dbReference type="PROSITE" id="PS50862">
    <property type="entry name" value="AA_TRNA_LIGASE_II"/>
    <property type="match status" value="1"/>
</dbReference>
<sequence length="573" mass="64946">MRLSQLLMPTLREVPADAEIPSHVLMLKAGLMRKLAAGIYVYLPLGKRVLKKVEEIVREEMDREGSQEVLMSALIPAELFKETGRWDVFGPEMFKLKDRNERDFCLGPTHEEVFTDLVRNEVKSYRQLPLILYQIQTKFRDERRPRFGVMRSREFIMKDAYSFDADWEGLDESFNKMYRAYCRIFDRCGLKYLVVEADPGAMGGRDSKEFMVISSVGEAVIAYCDSCGYAANEEKAECLIESRDEEMLEIEKVYTPNVKTIEELVDFLKISPSKFVKTLIYKAKGKVVAALVRGDRDINETKLLNVLSIREEELELADGPLVEEVTGAKVGFAGPLGLKGEVTLVVDSEIPQLRNFIVGANETDYHIKNVNYGRDFKGDIVADIKSVVEGDRCPRCGAPLKIARGIEVGHIFKLGTKYSEALGATYTDEEGNEKPIVMGCYGIGINRTVAAIIEQHHDEKGIIWPMSVAPYHVIVVPVNVSDEEQKQIAEKIYNKLLEEKLEVLIDDRDVRAGVKFNDADLIGIPVRVTIGKKVKEGIVEIKLREREEVEEVKVEEVVKRVKQIVEEKLRELS</sequence>
<evidence type="ECO:0000313" key="15">
    <source>
        <dbReference type="Proteomes" id="UP000529861"/>
    </source>
</evidence>
<keyword evidence="7 12" id="KW-0648">Protein biosynthesis</keyword>
<dbReference type="InterPro" id="IPR036621">
    <property type="entry name" value="Anticodon-bd_dom_sf"/>
</dbReference>
<evidence type="ECO:0000256" key="9">
    <source>
        <dbReference type="ARBA" id="ARBA00047671"/>
    </source>
</evidence>
<proteinExistence type="inferred from homology"/>
<dbReference type="HAMAP" id="MF_01569">
    <property type="entry name" value="Pro_tRNA_synth_type1"/>
    <property type="match status" value="1"/>
</dbReference>
<dbReference type="FunFam" id="3.30.930.10:FF:000065">
    <property type="entry name" value="Proline--tRNA ligase"/>
    <property type="match status" value="1"/>
</dbReference>
<evidence type="ECO:0000256" key="7">
    <source>
        <dbReference type="ARBA" id="ARBA00022917"/>
    </source>
</evidence>
<organism evidence="14 15">
    <name type="scientific">Caldanaerobacter subterraneus</name>
    <dbReference type="NCBI Taxonomy" id="911092"/>
    <lineage>
        <taxon>Bacteria</taxon>
        <taxon>Bacillati</taxon>
        <taxon>Bacillota</taxon>
        <taxon>Clostridia</taxon>
        <taxon>Thermoanaerobacterales</taxon>
        <taxon>Thermoanaerobacteraceae</taxon>
        <taxon>Caldanaerobacter</taxon>
    </lineage>
</organism>
<dbReference type="AlphaFoldDB" id="A0A7Y2PJV4"/>
<dbReference type="NCBIfam" id="TIGR00409">
    <property type="entry name" value="proS_fam_II"/>
    <property type="match status" value="1"/>
</dbReference>
<evidence type="ECO:0000256" key="10">
    <source>
        <dbReference type="ARBA" id="ARBA00053664"/>
    </source>
</evidence>
<evidence type="ECO:0000256" key="1">
    <source>
        <dbReference type="ARBA" id="ARBA00004496"/>
    </source>
</evidence>
<dbReference type="InterPro" id="IPR006195">
    <property type="entry name" value="aa-tRNA-synth_II"/>
</dbReference>
<comment type="catalytic activity">
    <reaction evidence="9 12">
        <text>tRNA(Pro) + L-proline + ATP = L-prolyl-tRNA(Pro) + AMP + diphosphate</text>
        <dbReference type="Rhea" id="RHEA:14305"/>
        <dbReference type="Rhea" id="RHEA-COMP:9700"/>
        <dbReference type="Rhea" id="RHEA-COMP:9702"/>
        <dbReference type="ChEBI" id="CHEBI:30616"/>
        <dbReference type="ChEBI" id="CHEBI:33019"/>
        <dbReference type="ChEBI" id="CHEBI:60039"/>
        <dbReference type="ChEBI" id="CHEBI:78442"/>
        <dbReference type="ChEBI" id="CHEBI:78532"/>
        <dbReference type="ChEBI" id="CHEBI:456215"/>
        <dbReference type="EC" id="6.1.1.15"/>
    </reaction>
</comment>
<evidence type="ECO:0000256" key="5">
    <source>
        <dbReference type="ARBA" id="ARBA00022741"/>
    </source>
</evidence>
<comment type="similarity">
    <text evidence="11 12">Belongs to the class-II aminoacyl-tRNA synthetase family. ProS type 1 subfamily.</text>
</comment>
<comment type="subunit">
    <text evidence="2 12">Homodimer.</text>
</comment>
<dbReference type="CDD" id="cd00779">
    <property type="entry name" value="ProRS_core_prok"/>
    <property type="match status" value="1"/>
</dbReference>
<gene>
    <name evidence="12" type="primary">proS</name>
    <name evidence="14" type="ORF">HKI81_03370</name>
</gene>
<evidence type="ECO:0000313" key="14">
    <source>
        <dbReference type="EMBL" id="NNG66279.1"/>
    </source>
</evidence>
<dbReference type="Pfam" id="PF04073">
    <property type="entry name" value="tRNA_edit"/>
    <property type="match status" value="1"/>
</dbReference>
<evidence type="ECO:0000259" key="13">
    <source>
        <dbReference type="PROSITE" id="PS50862"/>
    </source>
</evidence>
<keyword evidence="5 12" id="KW-0547">Nucleotide-binding</keyword>
<comment type="caution">
    <text evidence="14">The sequence shown here is derived from an EMBL/GenBank/DDBJ whole genome shotgun (WGS) entry which is preliminary data.</text>
</comment>
<dbReference type="Pfam" id="PF00587">
    <property type="entry name" value="tRNA-synt_2b"/>
    <property type="match status" value="1"/>
</dbReference>
<reference evidence="14 15" key="1">
    <citation type="submission" date="2020-04" db="EMBL/GenBank/DDBJ databases">
        <title>Draft genome sequence of Caldanaerobacter sunterraneus. strain 1523vc isolated from Griffin hot spring, Kamchatka, Russia.</title>
        <authorList>
            <person name="Toshchakov S.V."/>
            <person name="Podosokorskaya O.A."/>
            <person name="Kublanov I.V."/>
            <person name="Korzhenkov A."/>
            <person name="Patrushev M.V."/>
        </authorList>
    </citation>
    <scope>NUCLEOTIDE SEQUENCE [LARGE SCALE GENOMIC DNA]</scope>
    <source>
        <strain evidence="14 15">1523vc</strain>
    </source>
</reference>
<dbReference type="InterPro" id="IPR007214">
    <property type="entry name" value="YbaK/aa-tRNA-synth-assoc-dom"/>
</dbReference>
<dbReference type="InterPro" id="IPR004500">
    <property type="entry name" value="Pro-tRNA-synth_IIa_bac-type"/>
</dbReference>
<comment type="domain">
    <text evidence="12">Consists of three domains: the N-terminal catalytic domain, the editing domain and the C-terminal anticodon-binding domain.</text>
</comment>
<evidence type="ECO:0000256" key="4">
    <source>
        <dbReference type="ARBA" id="ARBA00022598"/>
    </source>
</evidence>
<accession>A0A7Y2PJV4</accession>
<keyword evidence="4 12" id="KW-0436">Ligase</keyword>
<evidence type="ECO:0000256" key="6">
    <source>
        <dbReference type="ARBA" id="ARBA00022840"/>
    </source>
</evidence>
<dbReference type="PANTHER" id="PTHR42753:SF2">
    <property type="entry name" value="PROLINE--TRNA LIGASE"/>
    <property type="match status" value="1"/>
</dbReference>
<dbReference type="EMBL" id="JABEQB010000006">
    <property type="protein sequence ID" value="NNG66279.1"/>
    <property type="molecule type" value="Genomic_DNA"/>
</dbReference>
<dbReference type="PIRSF" id="PIRSF001535">
    <property type="entry name" value="ProRS_1"/>
    <property type="match status" value="1"/>
</dbReference>
<protein>
    <recommendedName>
        <fullName evidence="12">Proline--tRNA ligase</fullName>
        <ecNumber evidence="12">6.1.1.15</ecNumber>
    </recommendedName>
    <alternativeName>
        <fullName evidence="12">Prolyl-tRNA synthetase</fullName>
        <shortName evidence="12">ProRS</shortName>
    </alternativeName>
</protein>
<dbReference type="SUPFAM" id="SSF52954">
    <property type="entry name" value="Class II aaRS ABD-related"/>
    <property type="match status" value="1"/>
</dbReference>
<dbReference type="Gene3D" id="3.30.930.10">
    <property type="entry name" value="Bira Bifunctional Protein, Domain 2"/>
    <property type="match status" value="2"/>
</dbReference>
<dbReference type="InterPro" id="IPR004154">
    <property type="entry name" value="Anticodon-bd"/>
</dbReference>
<dbReference type="GO" id="GO:0005829">
    <property type="term" value="C:cytosol"/>
    <property type="evidence" value="ECO:0007669"/>
    <property type="project" value="TreeGrafter"/>
</dbReference>
<dbReference type="InterPro" id="IPR002316">
    <property type="entry name" value="Pro-tRNA-ligase_IIa"/>
</dbReference>